<accession>A0ABY7E5I9</accession>
<organism evidence="1 2">
    <name type="scientific">Mya arenaria</name>
    <name type="common">Soft-shell clam</name>
    <dbReference type="NCBI Taxonomy" id="6604"/>
    <lineage>
        <taxon>Eukaryota</taxon>
        <taxon>Metazoa</taxon>
        <taxon>Spiralia</taxon>
        <taxon>Lophotrochozoa</taxon>
        <taxon>Mollusca</taxon>
        <taxon>Bivalvia</taxon>
        <taxon>Autobranchia</taxon>
        <taxon>Heteroconchia</taxon>
        <taxon>Euheterodonta</taxon>
        <taxon>Imparidentia</taxon>
        <taxon>Neoheterodontei</taxon>
        <taxon>Myida</taxon>
        <taxon>Myoidea</taxon>
        <taxon>Myidae</taxon>
        <taxon>Mya</taxon>
    </lineage>
</organism>
<protein>
    <submittedName>
        <fullName evidence="1">Uncharacterized protein</fullName>
    </submittedName>
</protein>
<evidence type="ECO:0000313" key="2">
    <source>
        <dbReference type="Proteomes" id="UP001164746"/>
    </source>
</evidence>
<proteinExistence type="predicted"/>
<dbReference type="EMBL" id="CP111016">
    <property type="protein sequence ID" value="WAR05272.1"/>
    <property type="molecule type" value="Genomic_DNA"/>
</dbReference>
<dbReference type="Proteomes" id="UP001164746">
    <property type="component" value="Chromosome 5"/>
</dbReference>
<keyword evidence="2" id="KW-1185">Reference proteome</keyword>
<reference evidence="1" key="1">
    <citation type="submission" date="2022-11" db="EMBL/GenBank/DDBJ databases">
        <title>Centuries of genome instability and evolution in soft-shell clam transmissible cancer (bioRxiv).</title>
        <authorList>
            <person name="Hart S.F.M."/>
            <person name="Yonemitsu M.A."/>
            <person name="Giersch R.M."/>
            <person name="Beal B.F."/>
            <person name="Arriagada G."/>
            <person name="Davis B.W."/>
            <person name="Ostrander E.A."/>
            <person name="Goff S.P."/>
            <person name="Metzger M.J."/>
        </authorList>
    </citation>
    <scope>NUCLEOTIDE SEQUENCE</scope>
    <source>
        <strain evidence="1">MELC-2E11</strain>
        <tissue evidence="1">Siphon/mantle</tissue>
    </source>
</reference>
<name>A0ABY7E5I9_MYAAR</name>
<gene>
    <name evidence="1" type="ORF">MAR_020641</name>
</gene>
<sequence length="247" mass="28626">MKENVNEAMTMENSANSNDFTVEEYIQKMINSIIRNEESYKTKKVALHRAPLEEWADISSDLVSFEHTDFSQNLAKVFNVIALYEDQKDEKVNYRAIYRFLSQCMQMGRQDDLESLGPIECSILVDLMHSLMDVLSQHDVYVQANILKWKHMLLEYRDSYCNPDPRLLRMASENERPQKTVITNPDPRLLRKASETVITNPDPRLLRMASETVITNPDPRLLRMASETVITNPDPRLLRMASENGNN</sequence>
<evidence type="ECO:0000313" key="1">
    <source>
        <dbReference type="EMBL" id="WAR05272.1"/>
    </source>
</evidence>